<dbReference type="PROSITE" id="PS50920">
    <property type="entry name" value="SOLCAR"/>
    <property type="match status" value="3"/>
</dbReference>
<keyword evidence="8" id="KW-0999">Mitochondrion inner membrane</keyword>
<evidence type="ECO:0000256" key="2">
    <source>
        <dbReference type="ARBA" id="ARBA00006375"/>
    </source>
</evidence>
<name>G0QUN5_ICHMU</name>
<comment type="function">
    <text evidence="13">ADP:ATP antiporter that mediates import of ADP into the mitochondrial matrix for ATP synthesis, and export of ATP out to fuel the cell. Cycles between the cytoplasmic-open state (c-state) and the matrix-open state (m-state): operates by the alternating access mechanism with a single substrate-binding site intermittently exposed to either the cytosolic (c-state) or matrix (m-state) side of the inner mitochondrial membrane.</text>
</comment>
<keyword evidence="6 14" id="KW-0812">Transmembrane</keyword>
<dbReference type="PRINTS" id="PR00926">
    <property type="entry name" value="MITOCARRIER"/>
</dbReference>
<keyword evidence="5" id="KW-0050">Antiport</keyword>
<accession>G0QUN5</accession>
<dbReference type="STRING" id="857967.G0QUN5"/>
<dbReference type="OMA" id="QTASMNT"/>
<feature type="repeat" description="Solcar" evidence="14">
    <location>
        <begin position="113"/>
        <end position="203"/>
    </location>
</feature>
<dbReference type="Gene3D" id="1.50.40.10">
    <property type="entry name" value="Mitochondrial carrier domain"/>
    <property type="match status" value="1"/>
</dbReference>
<evidence type="ECO:0000256" key="15">
    <source>
        <dbReference type="RuleBase" id="RU000488"/>
    </source>
</evidence>
<feature type="transmembrane region" description="Helical" evidence="16">
    <location>
        <begin position="113"/>
        <end position="134"/>
    </location>
</feature>
<feature type="repeat" description="Solcar" evidence="14">
    <location>
        <begin position="211"/>
        <end position="299"/>
    </location>
</feature>
<evidence type="ECO:0000256" key="4">
    <source>
        <dbReference type="ARBA" id="ARBA00022448"/>
    </source>
</evidence>
<dbReference type="SUPFAM" id="SSF103506">
    <property type="entry name" value="Mitochondrial carrier"/>
    <property type="match status" value="1"/>
</dbReference>
<dbReference type="GO" id="GO:0140021">
    <property type="term" value="P:mitochondrial ADP transmembrane transport"/>
    <property type="evidence" value="ECO:0007669"/>
    <property type="project" value="InterPro"/>
</dbReference>
<dbReference type="GO" id="GO:0005743">
    <property type="term" value="C:mitochondrial inner membrane"/>
    <property type="evidence" value="ECO:0007669"/>
    <property type="project" value="UniProtKB-SubCell"/>
</dbReference>
<dbReference type="EMBL" id="GL983917">
    <property type="protein sequence ID" value="EGR31081.1"/>
    <property type="molecule type" value="Genomic_DNA"/>
</dbReference>
<gene>
    <name evidence="17" type="ORF">IMG5_118060</name>
</gene>
<evidence type="ECO:0000256" key="14">
    <source>
        <dbReference type="PROSITE-ProRule" id="PRU00282"/>
    </source>
</evidence>
<evidence type="ECO:0000256" key="9">
    <source>
        <dbReference type="ARBA" id="ARBA00022989"/>
    </source>
</evidence>
<evidence type="ECO:0000313" key="18">
    <source>
        <dbReference type="Proteomes" id="UP000008983"/>
    </source>
</evidence>
<evidence type="ECO:0000256" key="13">
    <source>
        <dbReference type="ARBA" id="ARBA00045250"/>
    </source>
</evidence>
<organism evidence="17 18">
    <name type="scientific">Ichthyophthirius multifiliis</name>
    <name type="common">White spot disease agent</name>
    <name type="synonym">Ich</name>
    <dbReference type="NCBI Taxonomy" id="5932"/>
    <lineage>
        <taxon>Eukaryota</taxon>
        <taxon>Sar</taxon>
        <taxon>Alveolata</taxon>
        <taxon>Ciliophora</taxon>
        <taxon>Intramacronucleata</taxon>
        <taxon>Oligohymenophorea</taxon>
        <taxon>Hymenostomatida</taxon>
        <taxon>Ophryoglenina</taxon>
        <taxon>Ichthyophthirius</taxon>
    </lineage>
</organism>
<evidence type="ECO:0000256" key="10">
    <source>
        <dbReference type="ARBA" id="ARBA00023128"/>
    </source>
</evidence>
<comment type="subunit">
    <text evidence="3 16">Monomer.</text>
</comment>
<evidence type="ECO:0000256" key="6">
    <source>
        <dbReference type="ARBA" id="ARBA00022692"/>
    </source>
</evidence>
<dbReference type="PRINTS" id="PR00927">
    <property type="entry name" value="ADPTRNSLCASE"/>
</dbReference>
<comment type="function">
    <text evidence="16">Catalyzes the exchange of ADP and ATP across the membrane.</text>
</comment>
<comment type="caution">
    <text evidence="16">Lacks conserved residue(s) required for the propagation of feature annotation.</text>
</comment>
<dbReference type="OrthoDB" id="270584at2759"/>
<reference evidence="17 18" key="1">
    <citation type="submission" date="2011-07" db="EMBL/GenBank/DDBJ databases">
        <authorList>
            <person name="Coyne R."/>
            <person name="Brami D."/>
            <person name="Johnson J."/>
            <person name="Hostetler J."/>
            <person name="Hannick L."/>
            <person name="Clark T."/>
            <person name="Cassidy-Hanley D."/>
            <person name="Inman J."/>
        </authorList>
    </citation>
    <scope>NUCLEOTIDE SEQUENCE [LARGE SCALE GENOMIC DNA]</scope>
    <source>
        <strain evidence="17 18">G5</strain>
    </source>
</reference>
<dbReference type="InterPro" id="IPR002067">
    <property type="entry name" value="MCP"/>
</dbReference>
<keyword evidence="4 15" id="KW-0813">Transport</keyword>
<feature type="transmembrane region" description="Helical" evidence="16">
    <location>
        <begin position="174"/>
        <end position="193"/>
    </location>
</feature>
<dbReference type="InterPro" id="IPR023395">
    <property type="entry name" value="MCP_dom_sf"/>
</dbReference>
<feature type="repeat" description="Solcar" evidence="14">
    <location>
        <begin position="11"/>
        <end position="101"/>
    </location>
</feature>
<sequence length="303" mass="34758">MQNFQNEHSYKRFILDFLSGGVAGAISKTVAAPIERVKLLMQTGTENLKLTRPYKSIAECFTRCIKEEGVLSLWRGNSVNVIRYFPTQALNFSFKEKFNSIFNPFDPKKQKSLFFWGSILSGGLAGCATICFVYPLDFTRTRLSVDLGRQKSDRQFTGIIDCMKKVYKTDGIRGTYQGFGMCLFGIFVYRGLYFGTYDSGKQMLLPLDKKDNLIWKFFFAQSVVIFSETVSYPTDTVKRKMMMQSARGGQVLYKNSIDCCIQMYQKFGVKSFYIGNMSNIIRSFGSSLCLVLYDEIREYSLKY</sequence>
<keyword evidence="18" id="KW-1185">Reference proteome</keyword>
<protein>
    <recommendedName>
        <fullName evidence="16">ADP/ATP translocase</fullName>
    </recommendedName>
    <alternativeName>
        <fullName evidence="16">ADP,ATP carrier protein</fullName>
    </alternativeName>
</protein>
<dbReference type="RefSeq" id="XP_004034567.1">
    <property type="nucleotide sequence ID" value="XM_004034519.1"/>
</dbReference>
<dbReference type="InterPro" id="IPR018108">
    <property type="entry name" value="MCP_transmembrane"/>
</dbReference>
<dbReference type="eggNOG" id="KOG0749">
    <property type="taxonomic scope" value="Eukaryota"/>
</dbReference>
<keyword evidence="10" id="KW-0496">Mitochondrion</keyword>
<dbReference type="InterPro" id="IPR002113">
    <property type="entry name" value="ADT_euk_type"/>
</dbReference>
<evidence type="ECO:0000313" key="17">
    <source>
        <dbReference type="EMBL" id="EGR31081.1"/>
    </source>
</evidence>
<keyword evidence="11 14" id="KW-0472">Membrane</keyword>
<evidence type="ECO:0000256" key="5">
    <source>
        <dbReference type="ARBA" id="ARBA00022449"/>
    </source>
</evidence>
<dbReference type="GO" id="GO:1990544">
    <property type="term" value="P:mitochondrial ATP transmembrane transport"/>
    <property type="evidence" value="ECO:0007669"/>
    <property type="project" value="InterPro"/>
</dbReference>
<dbReference type="GeneID" id="14907206"/>
<dbReference type="Pfam" id="PF00153">
    <property type="entry name" value="Mito_carr"/>
    <property type="match status" value="3"/>
</dbReference>
<keyword evidence="7" id="KW-0677">Repeat</keyword>
<evidence type="ECO:0000256" key="8">
    <source>
        <dbReference type="ARBA" id="ARBA00022792"/>
    </source>
</evidence>
<evidence type="ECO:0000256" key="1">
    <source>
        <dbReference type="ARBA" id="ARBA00004448"/>
    </source>
</evidence>
<comment type="similarity">
    <text evidence="2 15">Belongs to the mitochondrial carrier (TC 2.A.29) family.</text>
</comment>
<dbReference type="AlphaFoldDB" id="G0QUN5"/>
<evidence type="ECO:0000256" key="11">
    <source>
        <dbReference type="ARBA" id="ARBA00023136"/>
    </source>
</evidence>
<comment type="catalytic activity">
    <reaction evidence="12">
        <text>ADP(in) + ATP(out) = ADP(out) + ATP(in)</text>
        <dbReference type="Rhea" id="RHEA:34999"/>
        <dbReference type="ChEBI" id="CHEBI:30616"/>
        <dbReference type="ChEBI" id="CHEBI:456216"/>
    </reaction>
    <physiologicalReaction direction="left-to-right" evidence="12">
        <dbReference type="Rhea" id="RHEA:35000"/>
    </physiologicalReaction>
</comment>
<dbReference type="InParanoid" id="G0QUN5"/>
<proteinExistence type="inferred from homology"/>
<comment type="subcellular location">
    <subcellularLocation>
        <location evidence="16">Membrane</location>
        <topology evidence="16">Multi-pass membrane protein</topology>
    </subcellularLocation>
    <subcellularLocation>
        <location evidence="1">Mitochondrion inner membrane</location>
        <topology evidence="1">Multi-pass membrane protein</topology>
    </subcellularLocation>
</comment>
<keyword evidence="9 16" id="KW-1133">Transmembrane helix</keyword>
<evidence type="ECO:0000256" key="16">
    <source>
        <dbReference type="RuleBase" id="RU368008"/>
    </source>
</evidence>
<feature type="transmembrane region" description="Helical" evidence="16">
    <location>
        <begin position="213"/>
        <end position="233"/>
    </location>
</feature>
<dbReference type="PANTHER" id="PTHR45635:SF14">
    <property type="entry name" value="ADP_ATP TRANSLOCASE"/>
    <property type="match status" value="1"/>
</dbReference>
<dbReference type="Proteomes" id="UP000008983">
    <property type="component" value="Unassembled WGS sequence"/>
</dbReference>
<dbReference type="PANTHER" id="PTHR45635">
    <property type="entry name" value="ADP,ATP CARRIER PROTEIN 1-RELATED-RELATED"/>
    <property type="match status" value="1"/>
</dbReference>
<evidence type="ECO:0000256" key="3">
    <source>
        <dbReference type="ARBA" id="ARBA00011245"/>
    </source>
</evidence>
<dbReference type="GO" id="GO:0005471">
    <property type="term" value="F:ATP:ADP antiporter activity"/>
    <property type="evidence" value="ECO:0007669"/>
    <property type="project" value="UniProtKB-UniRule"/>
</dbReference>
<evidence type="ECO:0000256" key="12">
    <source>
        <dbReference type="ARBA" id="ARBA00024143"/>
    </source>
</evidence>
<evidence type="ECO:0000256" key="7">
    <source>
        <dbReference type="ARBA" id="ARBA00022737"/>
    </source>
</evidence>